<dbReference type="GO" id="GO:0003682">
    <property type="term" value="F:chromatin binding"/>
    <property type="evidence" value="ECO:0007669"/>
    <property type="project" value="TreeGrafter"/>
</dbReference>
<protein>
    <recommendedName>
        <fullName evidence="5">Nucleolar complex protein 3 homolog</fullName>
        <shortName evidence="5">NOC3 protein homolog</shortName>
    </recommendedName>
</protein>
<dbReference type="Pfam" id="PF07540">
    <property type="entry name" value="NOC3p"/>
    <property type="match status" value="1"/>
</dbReference>
<feature type="compositionally biased region" description="Acidic residues" evidence="7">
    <location>
        <begin position="174"/>
        <end position="189"/>
    </location>
</feature>
<feature type="domain" description="CCAAT-binding factor" evidence="8">
    <location>
        <begin position="548"/>
        <end position="701"/>
    </location>
</feature>
<evidence type="ECO:0000259" key="8">
    <source>
        <dbReference type="Pfam" id="PF03914"/>
    </source>
</evidence>
<gene>
    <name evidence="10" type="ORF">KC01_LOCUS27768</name>
</gene>
<dbReference type="InterPro" id="IPR011501">
    <property type="entry name" value="Noc3_N"/>
</dbReference>
<keyword evidence="3 6" id="KW-0175">Coiled coil</keyword>
<feature type="domain" description="Nucleolar complex-associated protein 3 N-terminal" evidence="9">
    <location>
        <begin position="207"/>
        <end position="301"/>
    </location>
</feature>
<dbReference type="GO" id="GO:0006270">
    <property type="term" value="P:DNA replication initiation"/>
    <property type="evidence" value="ECO:0007669"/>
    <property type="project" value="TreeGrafter"/>
</dbReference>
<evidence type="ECO:0000256" key="6">
    <source>
        <dbReference type="SAM" id="Coils"/>
    </source>
</evidence>
<dbReference type="InterPro" id="IPR016024">
    <property type="entry name" value="ARM-type_fold"/>
</dbReference>
<keyword evidence="4" id="KW-0539">Nucleus</keyword>
<feature type="compositionally biased region" description="Low complexity" evidence="7">
    <location>
        <begin position="780"/>
        <end position="811"/>
    </location>
</feature>
<feature type="coiled-coil region" evidence="6">
    <location>
        <begin position="443"/>
        <end position="479"/>
    </location>
</feature>
<evidence type="ECO:0000256" key="1">
    <source>
        <dbReference type="ARBA" id="ARBA00004604"/>
    </source>
</evidence>
<feature type="region of interest" description="Disordered" evidence="7">
    <location>
        <begin position="161"/>
        <end position="217"/>
    </location>
</feature>
<comment type="similarity">
    <text evidence="2 5">Belongs to the CBF/MAK21 family.</text>
</comment>
<dbReference type="AlphaFoldDB" id="A0AAV2LGB3"/>
<keyword evidence="11" id="KW-1185">Reference proteome</keyword>
<dbReference type="PANTHER" id="PTHR14428:SF5">
    <property type="entry name" value="NUCLEOLAR COMPLEX PROTEIN 3 HOMOLOG"/>
    <property type="match status" value="1"/>
</dbReference>
<comment type="subcellular location">
    <subcellularLocation>
        <location evidence="1 5">Nucleus</location>
        <location evidence="1 5">Nucleolus</location>
    </subcellularLocation>
</comment>
<feature type="compositionally biased region" description="Basic and acidic residues" evidence="7">
    <location>
        <begin position="197"/>
        <end position="209"/>
    </location>
</feature>
<evidence type="ECO:0000256" key="2">
    <source>
        <dbReference type="ARBA" id="ARBA00007797"/>
    </source>
</evidence>
<dbReference type="PIRSF" id="PIRSF028977">
    <property type="entry name" value="Nucleolar_complex_p3"/>
    <property type="match status" value="1"/>
</dbReference>
<feature type="compositionally biased region" description="Basic residues" evidence="7">
    <location>
        <begin position="43"/>
        <end position="53"/>
    </location>
</feature>
<dbReference type="Proteomes" id="UP001497482">
    <property type="component" value="Chromosome 23"/>
</dbReference>
<feature type="region of interest" description="Disordered" evidence="7">
    <location>
        <begin position="1"/>
        <end position="81"/>
    </location>
</feature>
<proteinExistence type="inferred from homology"/>
<dbReference type="PANTHER" id="PTHR14428">
    <property type="entry name" value="NUCLEOLAR COMPLEX PROTEIN 3"/>
    <property type="match status" value="1"/>
</dbReference>
<name>A0AAV2LGB3_KNICA</name>
<reference evidence="10 11" key="1">
    <citation type="submission" date="2024-04" db="EMBL/GenBank/DDBJ databases">
        <authorList>
            <person name="Waldvogel A.-M."/>
            <person name="Schoenle A."/>
        </authorList>
    </citation>
    <scope>NUCLEOTIDE SEQUENCE [LARGE SCALE GENOMIC DNA]</scope>
</reference>
<evidence type="ECO:0000256" key="7">
    <source>
        <dbReference type="SAM" id="MobiDB-lite"/>
    </source>
</evidence>
<sequence>MAPPRSKKRAPSFRKLLKTSGVKLENKQRNRTFKRQNVEKKQRKEQKKLRKALKSASQRTPRDLHQTIQRPEEEEQEQFMEELPTDMLEEEEEALQLMKSMAQRASFITRDLSSSAPVHSAKRRRSELLLNLEKVPRKLKKIEEKEVIHLLPIKDKRGVVPQSMERVVERREEEEPEEEDEEEPQEQEVTDQPGPDPETRAERLTERKQQMAALSSSVISDPQNNIKRLKELRSMLCEADSSIAVTVKKLVMLSLLEVFKDVAPSYKIRALSASERTAKVRKDTQSLREFEEGFLSQYKFYLEELELIITDWRRGRSKRVQTVSLDSYRGLALVSVRCLCELLLHLTHFNFHNNIIVALVPLMNHEDPEVSGLVCTSFRTLFSQDKVGGASLAAVRVISGLVKNHNYIVQPQVLQTFHSLRIKEVQMKSDLDYTKPKQKLLTNKEKKKNLSRMQRKWRKAEEKLQKELLEADASESRDKKLKLHTETLNVVFVVYFRILKKAQKSVLLPVVLEGLAHFAHLINVEFFDDLVSVLQRLVQSGNLSTRESLHCIQTVFTILSGQGDVLNIDPLKFYSQLYEVLLQLSAGSSNDDIQIVLRCIDAMFPRRRKHVTLQRVMSYLKRLSTLSLHMLPDASIGILAVNRTLLQTFPRCDALLDTELQGGGVFLPELNEPEHSHAHNATLWELRPLQTHFHPTVRTLASHLSHGAPSEGSRALSAQLAHRRPEELFDDYRITDMSFNPPVPSQSAFRRKQDFCFRQRILDENLRKLVEKLTNEEAGPLSEEAGPLAEEAGPLAEEAGPLAEGEGPSAPLLRRDVMDSSASV</sequence>
<evidence type="ECO:0000256" key="3">
    <source>
        <dbReference type="ARBA" id="ARBA00023054"/>
    </source>
</evidence>
<accession>A0AAV2LGB3</accession>
<evidence type="ECO:0000313" key="11">
    <source>
        <dbReference type="Proteomes" id="UP001497482"/>
    </source>
</evidence>
<feature type="compositionally biased region" description="Acidic residues" evidence="7">
    <location>
        <begin position="72"/>
        <end position="81"/>
    </location>
</feature>
<feature type="compositionally biased region" description="Basic residues" evidence="7">
    <location>
        <begin position="1"/>
        <end position="17"/>
    </location>
</feature>
<dbReference type="GO" id="GO:0005730">
    <property type="term" value="C:nucleolus"/>
    <property type="evidence" value="ECO:0007669"/>
    <property type="project" value="UniProtKB-SubCell"/>
</dbReference>
<dbReference type="EMBL" id="OZ035845">
    <property type="protein sequence ID" value="CAL1599508.1"/>
    <property type="molecule type" value="Genomic_DNA"/>
</dbReference>
<evidence type="ECO:0000256" key="4">
    <source>
        <dbReference type="ARBA" id="ARBA00023242"/>
    </source>
</evidence>
<evidence type="ECO:0000313" key="10">
    <source>
        <dbReference type="EMBL" id="CAL1599508.1"/>
    </source>
</evidence>
<dbReference type="SUPFAM" id="SSF48371">
    <property type="entry name" value="ARM repeat"/>
    <property type="match status" value="1"/>
</dbReference>
<evidence type="ECO:0000259" key="9">
    <source>
        <dbReference type="Pfam" id="PF07540"/>
    </source>
</evidence>
<evidence type="ECO:0000256" key="5">
    <source>
        <dbReference type="PIRNR" id="PIRNR028977"/>
    </source>
</evidence>
<feature type="region of interest" description="Disordered" evidence="7">
    <location>
        <begin position="777"/>
        <end position="824"/>
    </location>
</feature>
<dbReference type="Pfam" id="PF03914">
    <property type="entry name" value="CBF"/>
    <property type="match status" value="1"/>
</dbReference>
<organism evidence="10 11">
    <name type="scientific">Knipowitschia caucasica</name>
    <name type="common">Caucasian dwarf goby</name>
    <name type="synonym">Pomatoschistus caucasicus</name>
    <dbReference type="NCBI Taxonomy" id="637954"/>
    <lineage>
        <taxon>Eukaryota</taxon>
        <taxon>Metazoa</taxon>
        <taxon>Chordata</taxon>
        <taxon>Craniata</taxon>
        <taxon>Vertebrata</taxon>
        <taxon>Euteleostomi</taxon>
        <taxon>Actinopterygii</taxon>
        <taxon>Neopterygii</taxon>
        <taxon>Teleostei</taxon>
        <taxon>Neoteleostei</taxon>
        <taxon>Acanthomorphata</taxon>
        <taxon>Gobiaria</taxon>
        <taxon>Gobiiformes</taxon>
        <taxon>Gobioidei</taxon>
        <taxon>Gobiidae</taxon>
        <taxon>Gobiinae</taxon>
        <taxon>Knipowitschia</taxon>
    </lineage>
</organism>
<dbReference type="InterPro" id="IPR016903">
    <property type="entry name" value="Nucleolar_cplx-assoc_3"/>
</dbReference>
<dbReference type="InterPro" id="IPR005612">
    <property type="entry name" value="CCAAT-binding_factor"/>
</dbReference>